<dbReference type="SUPFAM" id="SSF82693">
    <property type="entry name" value="Multidrug efflux transporter AcrB pore domain, PN1, PN2, PC1 and PC2 subdomains"/>
    <property type="match status" value="2"/>
</dbReference>
<keyword evidence="1" id="KW-1133">Transmembrane helix</keyword>
<comment type="caution">
    <text evidence="2">The sequence shown here is derived from an EMBL/GenBank/DDBJ whole genome shotgun (WGS) entry which is preliminary data.</text>
</comment>
<dbReference type="InterPro" id="IPR001036">
    <property type="entry name" value="Acrflvin-R"/>
</dbReference>
<dbReference type="Gene3D" id="3.30.70.1320">
    <property type="entry name" value="Multidrug efflux transporter AcrB pore domain like"/>
    <property type="match status" value="1"/>
</dbReference>
<proteinExistence type="predicted"/>
<evidence type="ECO:0000313" key="2">
    <source>
        <dbReference type="EMBL" id="GAO30900.1"/>
    </source>
</evidence>
<dbReference type="SUPFAM" id="SSF82714">
    <property type="entry name" value="Multidrug efflux transporter AcrB TolC docking domain, DN and DC subdomains"/>
    <property type="match status" value="2"/>
</dbReference>
<sequence length="895" mass="98626">MRIYETAVKKPITTILIFIGVIVFGLFSVRYLPIDLYPEIDPPMVTIYTFYQGAGAMDIETNITRVLEDQLNTVNDLKKLTSVSRDNFSLLTLEFEWGSNLDEATNDIRDVLGRTESFLPEDVEKPIIFKFSTNMIPILMLSATANESYPALGKILDEAIVNPLNRIEGVGAVSVSGGPKREIQVNVDPHKLEAYRLSVEQLGAVIGQENMNLPGGMLDIGSHTYPIRVEGEYKNSEELNNLVVGNFQGRVVKLSDVAVVKDTIAEITFDERANGATAARIIIQKQSGANSVQIAREVQKMLPQLMQNLPPDVGMETIFDTSEFIESSIGSLATTILYAGIFVVLVVLFFLGRWRATFIIILTIPVSLIVSFIYLYVTGNTINIISLSSLSIAIGMVVDDAIVVLENITSHIEKGASPREAAIYGTNEVGLAVVATTLTVVAVFFPLTLIQGLSGIMFQQLGWIVTLVVVVSTIAALTLTPMLASQMMRKSAPRKSGFVKWLFDGIDRFLAGMDNIYESSLVYAVRHRVIVLLVALGLFVGSLFLIPLVGTEFFPPADNSRIAVMAELSQGVNIDNTKEVARRLEATFMEKYPEIELVSTSAGSAEEGNIWAAFGDNGSHIINFNLRLSSSIERERDIYLISDLMREDLDHVPEIEDYRVDPGGGGGAMGSGASNVEVIISGYDLDVTGRLATEMADWMRNMGGLRDVEISRDKSAVEYQLVLDREKMGIHGLNTSLVATALRNRITGLTAAQYREDGEEYNIVVRYDEAFRESLSDVENILVPNSQGQFIRLSEIGRVAEYYSPPSIERENRQRIVKVTASLYEASIRDVVVDIQKGFDQLEVPPGIAMEIGGTVEEQQEAFADIFTLLALVVMLVYIVMLRSLNLCGRHLLSC</sequence>
<dbReference type="AlphaFoldDB" id="A0A0E9M1A2"/>
<feature type="transmembrane region" description="Helical" evidence="1">
    <location>
        <begin position="461"/>
        <end position="484"/>
    </location>
</feature>
<dbReference type="Pfam" id="PF00873">
    <property type="entry name" value="ACR_tran"/>
    <property type="match status" value="1"/>
</dbReference>
<feature type="transmembrane region" description="Helical" evidence="1">
    <location>
        <begin position="529"/>
        <end position="550"/>
    </location>
</feature>
<organism evidence="2 3">
    <name type="scientific">Geofilum rubicundum JCM 15548</name>
    <dbReference type="NCBI Taxonomy" id="1236989"/>
    <lineage>
        <taxon>Bacteria</taxon>
        <taxon>Pseudomonadati</taxon>
        <taxon>Bacteroidota</taxon>
        <taxon>Bacteroidia</taxon>
        <taxon>Marinilabiliales</taxon>
        <taxon>Marinilabiliaceae</taxon>
        <taxon>Geofilum</taxon>
    </lineage>
</organism>
<dbReference type="PANTHER" id="PTHR32063:SF0">
    <property type="entry name" value="SWARMING MOTILITY PROTEIN SWRC"/>
    <property type="match status" value="1"/>
</dbReference>
<name>A0A0E9M1A2_9BACT</name>
<dbReference type="PANTHER" id="PTHR32063">
    <property type="match status" value="1"/>
</dbReference>
<accession>A0A0E9M1A2</accession>
<keyword evidence="1" id="KW-0812">Transmembrane</keyword>
<feature type="transmembrane region" description="Helical" evidence="1">
    <location>
        <begin position="358"/>
        <end position="377"/>
    </location>
</feature>
<dbReference type="InterPro" id="IPR027463">
    <property type="entry name" value="AcrB_DN_DC_subdom"/>
</dbReference>
<feature type="transmembrane region" description="Helical" evidence="1">
    <location>
        <begin position="329"/>
        <end position="351"/>
    </location>
</feature>
<feature type="transmembrane region" description="Helical" evidence="1">
    <location>
        <begin position="12"/>
        <end position="32"/>
    </location>
</feature>
<gene>
    <name evidence="2" type="ORF">JCM15548_13219</name>
</gene>
<dbReference type="Proteomes" id="UP000032900">
    <property type="component" value="Unassembled WGS sequence"/>
</dbReference>
<dbReference type="EMBL" id="BAZW01000033">
    <property type="protein sequence ID" value="GAO30900.1"/>
    <property type="molecule type" value="Genomic_DNA"/>
</dbReference>
<feature type="transmembrane region" description="Helical" evidence="1">
    <location>
        <begin position="429"/>
        <end position="449"/>
    </location>
</feature>
<dbReference type="GO" id="GO:0042910">
    <property type="term" value="F:xenobiotic transmembrane transporter activity"/>
    <property type="evidence" value="ECO:0007669"/>
    <property type="project" value="TreeGrafter"/>
</dbReference>
<dbReference type="SUPFAM" id="SSF82866">
    <property type="entry name" value="Multidrug efflux transporter AcrB transmembrane domain"/>
    <property type="match status" value="1"/>
</dbReference>
<keyword evidence="1" id="KW-0472">Membrane</keyword>
<feature type="transmembrane region" description="Helical" evidence="1">
    <location>
        <begin position="383"/>
        <end position="408"/>
    </location>
</feature>
<keyword evidence="3" id="KW-1185">Reference proteome</keyword>
<dbReference type="Gene3D" id="3.30.70.1440">
    <property type="entry name" value="Multidrug efflux transporter AcrB pore domain"/>
    <property type="match status" value="1"/>
</dbReference>
<dbReference type="Gene3D" id="1.20.1640.10">
    <property type="entry name" value="Multidrug efflux transporter AcrB transmembrane domain"/>
    <property type="match status" value="2"/>
</dbReference>
<dbReference type="STRING" id="1236989.JCM15548_13219"/>
<protein>
    <submittedName>
        <fullName evidence="2">RND multidrug efflux transporter</fullName>
    </submittedName>
</protein>
<dbReference type="Gene3D" id="3.30.70.1430">
    <property type="entry name" value="Multidrug efflux transporter AcrB pore domain"/>
    <property type="match status" value="2"/>
</dbReference>
<reference evidence="2 3" key="1">
    <citation type="journal article" date="2015" name="Microbes Environ.">
        <title>Distribution and evolution of nitrogen fixation genes in the phylum bacteroidetes.</title>
        <authorList>
            <person name="Inoue J."/>
            <person name="Oshima K."/>
            <person name="Suda W."/>
            <person name="Sakamoto M."/>
            <person name="Iino T."/>
            <person name="Noda S."/>
            <person name="Hongoh Y."/>
            <person name="Hattori M."/>
            <person name="Ohkuma M."/>
        </authorList>
    </citation>
    <scope>NUCLEOTIDE SEQUENCE [LARGE SCALE GENOMIC DNA]</scope>
    <source>
        <strain evidence="2">JCM 15548</strain>
    </source>
</reference>
<feature type="transmembrane region" description="Helical" evidence="1">
    <location>
        <begin position="862"/>
        <end position="882"/>
    </location>
</feature>
<evidence type="ECO:0000313" key="3">
    <source>
        <dbReference type="Proteomes" id="UP000032900"/>
    </source>
</evidence>
<dbReference type="PRINTS" id="PR00702">
    <property type="entry name" value="ACRIFLAVINRP"/>
</dbReference>
<evidence type="ECO:0000256" key="1">
    <source>
        <dbReference type="SAM" id="Phobius"/>
    </source>
</evidence>
<dbReference type="GO" id="GO:0005886">
    <property type="term" value="C:plasma membrane"/>
    <property type="evidence" value="ECO:0007669"/>
    <property type="project" value="TreeGrafter"/>
</dbReference>
<dbReference type="Gene3D" id="3.30.2090.10">
    <property type="entry name" value="Multidrug efflux transporter AcrB TolC docking domain, DN and DC subdomains"/>
    <property type="match status" value="2"/>
</dbReference>